<dbReference type="EMBL" id="CP138584">
    <property type="protein sequence ID" value="WPH01293.1"/>
    <property type="molecule type" value="Genomic_DNA"/>
</dbReference>
<evidence type="ECO:0000256" key="2">
    <source>
        <dbReference type="ARBA" id="ARBA00009003"/>
    </source>
</evidence>
<dbReference type="PANTHER" id="PTHR32385:SF20">
    <property type="entry name" value="MANNOSYL PHOSPHORYLINOSITOL CERAMIDE SYNTHASE CSH1-RELATED"/>
    <property type="match status" value="1"/>
</dbReference>
<keyword evidence="5 7" id="KW-1133">Transmembrane helix</keyword>
<name>A0AAQ3M4V8_9PEZI</name>
<organism evidence="8 9">
    <name type="scientific">Acrodontium crateriforme</name>
    <dbReference type="NCBI Taxonomy" id="150365"/>
    <lineage>
        <taxon>Eukaryota</taxon>
        <taxon>Fungi</taxon>
        <taxon>Dikarya</taxon>
        <taxon>Ascomycota</taxon>
        <taxon>Pezizomycotina</taxon>
        <taxon>Dothideomycetes</taxon>
        <taxon>Dothideomycetidae</taxon>
        <taxon>Mycosphaerellales</taxon>
        <taxon>Teratosphaeriaceae</taxon>
        <taxon>Acrodontium</taxon>
    </lineage>
</organism>
<proteinExistence type="inferred from homology"/>
<evidence type="ECO:0000256" key="3">
    <source>
        <dbReference type="ARBA" id="ARBA00022679"/>
    </source>
</evidence>
<dbReference type="SUPFAM" id="SSF53448">
    <property type="entry name" value="Nucleotide-diphospho-sugar transferases"/>
    <property type="match status" value="1"/>
</dbReference>
<protein>
    <submittedName>
        <fullName evidence="8">Uncharacterized protein</fullName>
    </submittedName>
</protein>
<feature type="transmembrane region" description="Helical" evidence="7">
    <location>
        <begin position="315"/>
        <end position="332"/>
    </location>
</feature>
<dbReference type="GO" id="GO:0000030">
    <property type="term" value="F:mannosyltransferase activity"/>
    <property type="evidence" value="ECO:0007669"/>
    <property type="project" value="TreeGrafter"/>
</dbReference>
<keyword evidence="6 7" id="KW-0472">Membrane</keyword>
<dbReference type="GO" id="GO:0016020">
    <property type="term" value="C:membrane"/>
    <property type="evidence" value="ECO:0007669"/>
    <property type="project" value="UniProtKB-SubCell"/>
</dbReference>
<sequence length="349" mass="40693">MLGRYGRLLKYTPLLLVVYILYISRRQQLFERFLANSSIEFSDFPPVYADALVDAQKENKNPDYKWPKLANPPPEEQTTIPPNIHFIWFPNLYHEHLDVSQIPAIGSDAPRLCREHNPDYNIWTWNETASRQLLEDHYSWFIPTYDAYRYPIQRVDAIKYFVLYHYGGVYMDLDIACRRPLDPLLPFPAWYPKATPFGVNNDLMATRARHPLTLLQLKQLTPRNKNLLFPYLTIFWSTGPQFTSDLLKMWYFAPWGGQSREYIPGTSKENSDPDTVYCLPLPFYSEQYTFFGHSPGGTWHGDDVKVVLWLVDHPLFFGIIPVGVFVVFMSALRLRRKRGNSGVEGGKLN</sequence>
<evidence type="ECO:0000256" key="1">
    <source>
        <dbReference type="ARBA" id="ARBA00004370"/>
    </source>
</evidence>
<accession>A0AAQ3M4V8</accession>
<evidence type="ECO:0000313" key="9">
    <source>
        <dbReference type="Proteomes" id="UP001303373"/>
    </source>
</evidence>
<evidence type="ECO:0000256" key="7">
    <source>
        <dbReference type="SAM" id="Phobius"/>
    </source>
</evidence>
<evidence type="ECO:0000313" key="8">
    <source>
        <dbReference type="EMBL" id="WPH01293.1"/>
    </source>
</evidence>
<keyword evidence="3" id="KW-0808">Transferase</keyword>
<evidence type="ECO:0000256" key="4">
    <source>
        <dbReference type="ARBA" id="ARBA00022692"/>
    </source>
</evidence>
<dbReference type="InterPro" id="IPR029044">
    <property type="entry name" value="Nucleotide-diphossugar_trans"/>
</dbReference>
<dbReference type="AlphaFoldDB" id="A0AAQ3M4V8"/>
<dbReference type="InterPro" id="IPR051706">
    <property type="entry name" value="Glycosyltransferase_domain"/>
</dbReference>
<evidence type="ECO:0000256" key="6">
    <source>
        <dbReference type="ARBA" id="ARBA00023136"/>
    </source>
</evidence>
<dbReference type="InterPro" id="IPR007577">
    <property type="entry name" value="GlycoTrfase_DXD_sugar-bd_CS"/>
</dbReference>
<keyword evidence="4 7" id="KW-0812">Transmembrane</keyword>
<comment type="subcellular location">
    <subcellularLocation>
        <location evidence="1">Membrane</location>
    </subcellularLocation>
</comment>
<dbReference type="Gene3D" id="3.90.550.20">
    <property type="match status" value="1"/>
</dbReference>
<gene>
    <name evidence="8" type="ORF">R9X50_00413100</name>
</gene>
<evidence type="ECO:0000256" key="5">
    <source>
        <dbReference type="ARBA" id="ARBA00022989"/>
    </source>
</evidence>
<reference evidence="8 9" key="1">
    <citation type="submission" date="2023-11" db="EMBL/GenBank/DDBJ databases">
        <title>An acidophilic fungus is an integral part of prey digestion in a carnivorous sundew plant.</title>
        <authorList>
            <person name="Tsai I.J."/>
        </authorList>
    </citation>
    <scope>NUCLEOTIDE SEQUENCE [LARGE SCALE GENOMIC DNA]</scope>
    <source>
        <strain evidence="8">169a</strain>
    </source>
</reference>
<dbReference type="Proteomes" id="UP001303373">
    <property type="component" value="Chromosome 5"/>
</dbReference>
<dbReference type="GO" id="GO:0051999">
    <property type="term" value="P:mannosyl-inositol phosphorylceramide biosynthetic process"/>
    <property type="evidence" value="ECO:0007669"/>
    <property type="project" value="TreeGrafter"/>
</dbReference>
<comment type="similarity">
    <text evidence="2">Belongs to the glycosyltransferase 32 family.</text>
</comment>
<dbReference type="PANTHER" id="PTHR32385">
    <property type="entry name" value="MANNOSYL PHOSPHORYLINOSITOL CERAMIDE SYNTHASE"/>
    <property type="match status" value="1"/>
</dbReference>
<keyword evidence="9" id="KW-1185">Reference proteome</keyword>
<dbReference type="Pfam" id="PF04488">
    <property type="entry name" value="Gly_transf_sug"/>
    <property type="match status" value="1"/>
</dbReference>